<dbReference type="Pfam" id="PF13676">
    <property type="entry name" value="TIR_2"/>
    <property type="match status" value="1"/>
</dbReference>
<dbReference type="Proteomes" id="UP000681967">
    <property type="component" value="Unassembled WGS sequence"/>
</dbReference>
<dbReference type="InterPro" id="IPR000157">
    <property type="entry name" value="TIR_dom"/>
</dbReference>
<dbReference type="AlphaFoldDB" id="A0A814DNQ9"/>
<dbReference type="PANTHER" id="PTHR46270">
    <property type="entry name" value="ARMADILLO-TYPE FOLD-RELATED"/>
    <property type="match status" value="1"/>
</dbReference>
<dbReference type="SMART" id="SM00255">
    <property type="entry name" value="TIR"/>
    <property type="match status" value="1"/>
</dbReference>
<dbReference type="PROSITE" id="PS50104">
    <property type="entry name" value="TIR"/>
    <property type="match status" value="1"/>
</dbReference>
<dbReference type="SUPFAM" id="SSF52200">
    <property type="entry name" value="Toll/Interleukin receptor TIR domain"/>
    <property type="match status" value="1"/>
</dbReference>
<evidence type="ECO:0000259" key="1">
    <source>
        <dbReference type="PROSITE" id="PS50104"/>
    </source>
</evidence>
<dbReference type="GO" id="GO:0007165">
    <property type="term" value="P:signal transduction"/>
    <property type="evidence" value="ECO:0007669"/>
    <property type="project" value="InterPro"/>
</dbReference>
<proteinExistence type="predicted"/>
<feature type="domain" description="TIR" evidence="1">
    <location>
        <begin position="505"/>
        <end position="641"/>
    </location>
</feature>
<reference evidence="2" key="1">
    <citation type="submission" date="2021-02" db="EMBL/GenBank/DDBJ databases">
        <authorList>
            <person name="Nowell W R."/>
        </authorList>
    </citation>
    <scope>NUCLEOTIDE SEQUENCE</scope>
</reference>
<evidence type="ECO:0000313" key="3">
    <source>
        <dbReference type="EMBL" id="CAF4114871.1"/>
    </source>
</evidence>
<dbReference type="InterPro" id="IPR035897">
    <property type="entry name" value="Toll_tir_struct_dom_sf"/>
</dbReference>
<dbReference type="Gene3D" id="3.40.50.10140">
    <property type="entry name" value="Toll/interleukin-1 receptor homology (TIR) domain"/>
    <property type="match status" value="1"/>
</dbReference>
<name>A0A814DNQ9_9BILA</name>
<dbReference type="Proteomes" id="UP000663855">
    <property type="component" value="Unassembled WGS sequence"/>
</dbReference>
<comment type="caution">
    <text evidence="2">The sequence shown here is derived from an EMBL/GenBank/DDBJ whole genome shotgun (WGS) entry which is preliminary data.</text>
</comment>
<protein>
    <recommendedName>
        <fullName evidence="1">TIR domain-containing protein</fullName>
    </recommendedName>
</protein>
<sequence length="786" mass="89947">MENHQPREVSASLPDQSIDSTFEKLVALLEQCKSAPKGTAESKTKLWLEFLSIWSDVLQFTPNEAKLCYEKCTQLLSTLLQSVNFFSIKRDLDIARQSLFTCITQLNRAHIKEFLQLPKDKEKSNENQTYFAHLQTLLFVAGQCTLFVNFTTIDEQQFIAEHTELIIALIERVDRAMPEHAGFTLQKDYSLGTLNERILSLLWNLADRTVLVPKILKCGLSKRIVSWLRQASMINDTGRRPFISIAHNISRHDDGADELNQLGAIQIIKQYQNIKTGTVDSHNLIAIMTLALLSTPDQIKQDKKGMNAALNQLLQLVIDAAKGDRFRRDGFHVSEPLGVLVKMFVVEERTLDYILCHAETDPPSDIVSTISLFISLFMAFENAFKGIDYLEQFTLIALLNVFWSISFQANYVQELANNEQLIKKIRSLLDDEKEQEILEQYKPRSMEGALQAARGILHNLNLDNKTDVNIEKLNRSRQSDRPEGLEKNNDSLSELPLVQKSKEVDIPWIMISYCHVDDTFCSRILELFSTRSETFHIWIDRTHCQTSIDLWESIAEGMESASVIVCLLSNSYLESKSCRQEFVYAIDSLKKPVLPVLLGNFDPKGWLGIRMSGLKYVRFRDLLQPDSSKLTELVNTVISSLPQGKTVAIKHLSLPQHHDPPIPTVSVTLSTPLNLRPFDQLTWSVKDVHSWFAYHRISRELRDLFDFHNGEEMLDYAQLLTKDRENQMKIYSKVYAQKYAGNEMAPHDFNRFSKALEQLFKEHQPASSVIEQKLSMQNKTSVCAIL</sequence>
<dbReference type="EMBL" id="CAJNOV010000019">
    <property type="protein sequence ID" value="CAF0957004.1"/>
    <property type="molecule type" value="Genomic_DNA"/>
</dbReference>
<dbReference type="EMBL" id="CAJOBH010008495">
    <property type="protein sequence ID" value="CAF4114871.1"/>
    <property type="molecule type" value="Genomic_DNA"/>
</dbReference>
<gene>
    <name evidence="3" type="ORF">BYL167_LOCUS19778</name>
    <name evidence="2" type="ORF">CJN711_LOCUS229</name>
</gene>
<evidence type="ECO:0000313" key="2">
    <source>
        <dbReference type="EMBL" id="CAF0957004.1"/>
    </source>
</evidence>
<evidence type="ECO:0000313" key="4">
    <source>
        <dbReference type="Proteomes" id="UP000663855"/>
    </source>
</evidence>
<accession>A0A814DNQ9</accession>
<organism evidence="2 4">
    <name type="scientific">Rotaria magnacalcarata</name>
    <dbReference type="NCBI Taxonomy" id="392030"/>
    <lineage>
        <taxon>Eukaryota</taxon>
        <taxon>Metazoa</taxon>
        <taxon>Spiralia</taxon>
        <taxon>Gnathifera</taxon>
        <taxon>Rotifera</taxon>
        <taxon>Eurotatoria</taxon>
        <taxon>Bdelloidea</taxon>
        <taxon>Philodinida</taxon>
        <taxon>Philodinidae</taxon>
        <taxon>Rotaria</taxon>
    </lineage>
</organism>
<dbReference type="PANTHER" id="PTHR46270:SF2">
    <property type="entry name" value="TIR DOMAIN-CONTAINING PROTEIN"/>
    <property type="match status" value="1"/>
</dbReference>